<proteinExistence type="predicted"/>
<evidence type="ECO:0000313" key="1">
    <source>
        <dbReference type="EMBL" id="SUI69474.1"/>
    </source>
</evidence>
<dbReference type="EMBL" id="UGYN01000002">
    <property type="protein sequence ID" value="SUI69474.1"/>
    <property type="molecule type" value="Genomic_DNA"/>
</dbReference>
<evidence type="ECO:0000313" key="2">
    <source>
        <dbReference type="Proteomes" id="UP000255529"/>
    </source>
</evidence>
<accession>A0A379ZXN6</accession>
<organism evidence="1 2">
    <name type="scientific">Serratia quinivorans</name>
    <dbReference type="NCBI Taxonomy" id="137545"/>
    <lineage>
        <taxon>Bacteria</taxon>
        <taxon>Pseudomonadati</taxon>
        <taxon>Pseudomonadota</taxon>
        <taxon>Gammaproteobacteria</taxon>
        <taxon>Enterobacterales</taxon>
        <taxon>Yersiniaceae</taxon>
        <taxon>Serratia</taxon>
    </lineage>
</organism>
<gene>
    <name evidence="1" type="primary">abgB_1</name>
    <name evidence="1" type="ORF">NCTC11544_03044</name>
</gene>
<protein>
    <submittedName>
        <fullName evidence="1">Aminobenzoyl-glutamate utilization protein B</fullName>
    </submittedName>
</protein>
<reference evidence="1 2" key="1">
    <citation type="submission" date="2018-06" db="EMBL/GenBank/DDBJ databases">
        <authorList>
            <consortium name="Pathogen Informatics"/>
            <person name="Doyle S."/>
        </authorList>
    </citation>
    <scope>NUCLEOTIDE SEQUENCE [LARGE SCALE GENOMIC DNA]</scope>
    <source>
        <strain evidence="1 2">NCTC11544</strain>
    </source>
</reference>
<dbReference type="Proteomes" id="UP000255529">
    <property type="component" value="Unassembled WGS sequence"/>
</dbReference>
<dbReference type="AlphaFoldDB" id="A0A379ZXN6"/>
<sequence length="45" mass="5046">MAATAVELLSDSALLADCRREFERQRAEQPYSCPIPKDIKPSPLK</sequence>
<name>A0A379ZXN6_9GAMM</name>